<feature type="region of interest" description="Disordered" evidence="1">
    <location>
        <begin position="89"/>
        <end position="147"/>
    </location>
</feature>
<reference evidence="3 4" key="1">
    <citation type="journal article" date="2013" name="Curr. Biol.">
        <title>The Genome of the Foraminiferan Reticulomyxa filosa.</title>
        <authorList>
            <person name="Glockner G."/>
            <person name="Hulsmann N."/>
            <person name="Schleicher M."/>
            <person name="Noegel A.A."/>
            <person name="Eichinger L."/>
            <person name="Gallinger C."/>
            <person name="Pawlowski J."/>
            <person name="Sierra R."/>
            <person name="Euteneuer U."/>
            <person name="Pillet L."/>
            <person name="Moustafa A."/>
            <person name="Platzer M."/>
            <person name="Groth M."/>
            <person name="Szafranski K."/>
            <person name="Schliwa M."/>
        </authorList>
    </citation>
    <scope>NUCLEOTIDE SEQUENCE [LARGE SCALE GENOMIC DNA]</scope>
</reference>
<keyword evidence="4" id="KW-1185">Reference proteome</keyword>
<dbReference type="EMBL" id="ASPP01007200">
    <property type="protein sequence ID" value="ETO27536.1"/>
    <property type="molecule type" value="Genomic_DNA"/>
</dbReference>
<feature type="non-terminal residue" evidence="3">
    <location>
        <position position="1"/>
    </location>
</feature>
<gene>
    <name evidence="3" type="ORF">RFI_09598</name>
</gene>
<keyword evidence="2" id="KW-0472">Membrane</keyword>
<keyword evidence="2" id="KW-0812">Transmembrane</keyword>
<accession>X6NNG5</accession>
<organism evidence="3 4">
    <name type="scientific">Reticulomyxa filosa</name>
    <dbReference type="NCBI Taxonomy" id="46433"/>
    <lineage>
        <taxon>Eukaryota</taxon>
        <taxon>Sar</taxon>
        <taxon>Rhizaria</taxon>
        <taxon>Retaria</taxon>
        <taxon>Foraminifera</taxon>
        <taxon>Monothalamids</taxon>
        <taxon>Reticulomyxidae</taxon>
        <taxon>Reticulomyxa</taxon>
    </lineage>
</organism>
<evidence type="ECO:0000313" key="4">
    <source>
        <dbReference type="Proteomes" id="UP000023152"/>
    </source>
</evidence>
<evidence type="ECO:0000313" key="3">
    <source>
        <dbReference type="EMBL" id="ETO27536.1"/>
    </source>
</evidence>
<protein>
    <submittedName>
        <fullName evidence="3">Uncharacterized protein</fullName>
    </submittedName>
</protein>
<name>X6NNG5_RETFI</name>
<evidence type="ECO:0000256" key="2">
    <source>
        <dbReference type="SAM" id="Phobius"/>
    </source>
</evidence>
<feature type="compositionally biased region" description="Basic and acidic residues" evidence="1">
    <location>
        <begin position="95"/>
        <end position="147"/>
    </location>
</feature>
<feature type="transmembrane region" description="Helical" evidence="2">
    <location>
        <begin position="33"/>
        <end position="55"/>
    </location>
</feature>
<evidence type="ECO:0000256" key="1">
    <source>
        <dbReference type="SAM" id="MobiDB-lite"/>
    </source>
</evidence>
<comment type="caution">
    <text evidence="3">The sequence shown here is derived from an EMBL/GenBank/DDBJ whole genome shotgun (WGS) entry which is preliminary data.</text>
</comment>
<dbReference type="Proteomes" id="UP000023152">
    <property type="component" value="Unassembled WGS sequence"/>
</dbReference>
<sequence>VLLIVPCTSTLLYAIIIEIQGHVLHSKMPTGTYINIGGIIIGFVCIFVALWKVLFLNERVFLRSQYLSEPNNILMEELEREIAMELELASSSNLEHTEHERDGDEDTNRERDDGHDSDNDHDNEHDNDRDKETEMETKEHLAGNEMI</sequence>
<keyword evidence="2" id="KW-1133">Transmembrane helix</keyword>
<dbReference type="AlphaFoldDB" id="X6NNG5"/>
<proteinExistence type="predicted"/>